<proteinExistence type="predicted"/>
<keyword evidence="2" id="KW-1185">Reference proteome</keyword>
<accession>A0ABT1TB47</accession>
<comment type="caution">
    <text evidence="1">The sequence shown here is derived from an EMBL/GenBank/DDBJ whole genome shotgun (WGS) entry which is preliminary data.</text>
</comment>
<reference evidence="1 2" key="1">
    <citation type="submission" date="2022-07" db="EMBL/GenBank/DDBJ databases">
        <title>Methylomonas rivi sp. nov., Methylomonas rosea sp. nov., Methylomonas aureus sp. nov. and Methylomonas subterranea sp. nov., four novel methanotrophs isolated from a freshwater creek and the deep terrestrial subsurface.</title>
        <authorList>
            <person name="Abin C."/>
            <person name="Sankaranarayanan K."/>
            <person name="Garner C."/>
            <person name="Sindelar R."/>
            <person name="Kotary K."/>
            <person name="Garner R."/>
            <person name="Barclay S."/>
            <person name="Lawson P."/>
            <person name="Krumholz L."/>
        </authorList>
    </citation>
    <scope>NUCLEOTIDE SEQUENCE [LARGE SCALE GENOMIC DNA]</scope>
    <source>
        <strain evidence="1 2">SURF-2</strain>
    </source>
</reference>
<name>A0ABT1TB47_9GAMM</name>
<organism evidence="1 2">
    <name type="scientific">Methylomonas subterranea</name>
    <dbReference type="NCBI Taxonomy" id="2952225"/>
    <lineage>
        <taxon>Bacteria</taxon>
        <taxon>Pseudomonadati</taxon>
        <taxon>Pseudomonadota</taxon>
        <taxon>Gammaproteobacteria</taxon>
        <taxon>Methylococcales</taxon>
        <taxon>Methylococcaceae</taxon>
        <taxon>Methylomonas</taxon>
    </lineage>
</organism>
<protein>
    <submittedName>
        <fullName evidence="1">Uncharacterized protein</fullName>
    </submittedName>
</protein>
<gene>
    <name evidence="1" type="ORF">NP590_01105</name>
</gene>
<sequence>MLTIAKKPKANTAEWRLNRSSSACRILAKCIKCLGARVKSRKNRLMKVEYARRKALRAMSLFEFNNDKCFEYCEGEIMVERKLIKWRYSVDAPSSVGACYRVNVGTSYQLPQFSAPYRVGTTIRPTGWKASYSPTAKLSLPTPC</sequence>
<evidence type="ECO:0000313" key="2">
    <source>
        <dbReference type="Proteomes" id="UP001524499"/>
    </source>
</evidence>
<dbReference type="EMBL" id="JANIBJ010000001">
    <property type="protein sequence ID" value="MCQ8102686.1"/>
    <property type="molecule type" value="Genomic_DNA"/>
</dbReference>
<dbReference type="RefSeq" id="WP_256600293.1">
    <property type="nucleotide sequence ID" value="NZ_JANIBJ010000001.1"/>
</dbReference>
<dbReference type="Proteomes" id="UP001524499">
    <property type="component" value="Unassembled WGS sequence"/>
</dbReference>
<evidence type="ECO:0000313" key="1">
    <source>
        <dbReference type="EMBL" id="MCQ8102686.1"/>
    </source>
</evidence>